<evidence type="ECO:0000313" key="3">
    <source>
        <dbReference type="Proteomes" id="UP001396898"/>
    </source>
</evidence>
<feature type="region of interest" description="Disordered" evidence="1">
    <location>
        <begin position="173"/>
        <end position="234"/>
    </location>
</feature>
<evidence type="ECO:0000256" key="1">
    <source>
        <dbReference type="SAM" id="MobiDB-lite"/>
    </source>
</evidence>
<feature type="compositionally biased region" description="Polar residues" evidence="1">
    <location>
        <begin position="186"/>
        <end position="204"/>
    </location>
</feature>
<comment type="caution">
    <text evidence="2">The sequence shown here is derived from an EMBL/GenBank/DDBJ whole genome shotgun (WGS) entry which is preliminary data.</text>
</comment>
<feature type="compositionally biased region" description="Basic and acidic residues" evidence="1">
    <location>
        <begin position="76"/>
        <end position="88"/>
    </location>
</feature>
<feature type="compositionally biased region" description="Polar residues" evidence="1">
    <location>
        <begin position="455"/>
        <end position="471"/>
    </location>
</feature>
<protein>
    <submittedName>
        <fullName evidence="2">Uncharacterized protein</fullName>
    </submittedName>
</protein>
<evidence type="ECO:0000313" key="2">
    <source>
        <dbReference type="EMBL" id="KAK8002059.1"/>
    </source>
</evidence>
<feature type="compositionally biased region" description="Basic and acidic residues" evidence="1">
    <location>
        <begin position="437"/>
        <end position="452"/>
    </location>
</feature>
<keyword evidence="3" id="KW-1185">Reference proteome</keyword>
<organism evidence="2 3">
    <name type="scientific">Apiospora marii</name>
    <dbReference type="NCBI Taxonomy" id="335849"/>
    <lineage>
        <taxon>Eukaryota</taxon>
        <taxon>Fungi</taxon>
        <taxon>Dikarya</taxon>
        <taxon>Ascomycota</taxon>
        <taxon>Pezizomycotina</taxon>
        <taxon>Sordariomycetes</taxon>
        <taxon>Xylariomycetidae</taxon>
        <taxon>Amphisphaeriales</taxon>
        <taxon>Apiosporaceae</taxon>
        <taxon>Apiospora</taxon>
    </lineage>
</organism>
<feature type="region of interest" description="Disordered" evidence="1">
    <location>
        <begin position="431"/>
        <end position="471"/>
    </location>
</feature>
<feature type="region of interest" description="Disordered" evidence="1">
    <location>
        <begin position="61"/>
        <end position="108"/>
    </location>
</feature>
<feature type="compositionally biased region" description="Basic and acidic residues" evidence="1">
    <location>
        <begin position="206"/>
        <end position="219"/>
    </location>
</feature>
<sequence length="506" mass="56178">MQAQKDKLNEHAAELATAVKELDEEEKDRLHVQDQLTNIDKLISMRKKYIAALKERIKKLEGALERSDASSSSKRKREDQPEQAEARKKQAGSVVARHPDKQHDEEKTKALNRLADVAKDLPAFKPGEYTVISGDYTEVAKLIQTKISQGIRAEMMSGNNRPGFMALARYENEGRGGQGTDMPLPQDSQQLPTPQYENTTSQNPGYREEQKNKVAKNAEDQSAGGQQGNGKKAKPMTLFRMREIPQGPTIVCGNVWCNNKVGHHIRSCVMPNEFGFISGCFVCNQAHSPAECDVAKGLMQKMPTMIQVPAIFLQVFFQDRRRKPPLEWNNVLDWAKAMPMAKDTLSKWKWVVVNGLKEVGLVWTLQFAKSVRNSDAVKDFDYANGNVTGMPIDPLTFDGATLISQEDSKFEISPEMAQKARRVVVEEQGAGEGEIAEQSKLKKGEADVKVENDGASLSETPQEAANGGMTSSANAALEATYNEKLEMLEADFAEFKALLQGTSRRS</sequence>
<dbReference type="EMBL" id="JAQQWI010000018">
    <property type="protein sequence ID" value="KAK8002059.1"/>
    <property type="molecule type" value="Genomic_DNA"/>
</dbReference>
<name>A0ABR1R8I2_9PEZI</name>
<accession>A0ABR1R8I2</accession>
<gene>
    <name evidence="2" type="ORF">PG991_014281</name>
</gene>
<proteinExistence type="predicted"/>
<feature type="compositionally biased region" description="Basic and acidic residues" evidence="1">
    <location>
        <begin position="97"/>
        <end position="108"/>
    </location>
</feature>
<reference evidence="2 3" key="1">
    <citation type="submission" date="2023-01" db="EMBL/GenBank/DDBJ databases">
        <title>Analysis of 21 Apiospora genomes using comparative genomics revels a genus with tremendous synthesis potential of carbohydrate active enzymes and secondary metabolites.</title>
        <authorList>
            <person name="Sorensen T."/>
        </authorList>
    </citation>
    <scope>NUCLEOTIDE SEQUENCE [LARGE SCALE GENOMIC DNA]</scope>
    <source>
        <strain evidence="2 3">CBS 20057</strain>
    </source>
</reference>
<dbReference type="Proteomes" id="UP001396898">
    <property type="component" value="Unassembled WGS sequence"/>
</dbReference>